<dbReference type="RefSeq" id="WP_041049176.1">
    <property type="nucleotide sequence ID" value="NZ_JXAK01000035.1"/>
</dbReference>
<dbReference type="InterPro" id="IPR011010">
    <property type="entry name" value="DNA_brk_join_enz"/>
</dbReference>
<evidence type="ECO:0000256" key="5">
    <source>
        <dbReference type="PROSITE-ProRule" id="PRU01248"/>
    </source>
</evidence>
<evidence type="ECO:0000259" key="7">
    <source>
        <dbReference type="PROSITE" id="PS51900"/>
    </source>
</evidence>
<dbReference type="CDD" id="cd00397">
    <property type="entry name" value="DNA_BRE_C"/>
    <property type="match status" value="1"/>
</dbReference>
<proteinExistence type="inferred from homology"/>
<feature type="domain" description="Core-binding (CB)" evidence="7">
    <location>
        <begin position="1"/>
        <end position="95"/>
    </location>
</feature>
<keyword evidence="3 5" id="KW-0238">DNA-binding</keyword>
<dbReference type="PROSITE" id="PS51898">
    <property type="entry name" value="TYR_RECOMBINASE"/>
    <property type="match status" value="1"/>
</dbReference>
<organism evidence="8 9">
    <name type="scientific">Gordoniibacillus kamchatkensis</name>
    <dbReference type="NCBI Taxonomy" id="1590651"/>
    <lineage>
        <taxon>Bacteria</taxon>
        <taxon>Bacillati</taxon>
        <taxon>Bacillota</taxon>
        <taxon>Bacilli</taxon>
        <taxon>Bacillales</taxon>
        <taxon>Paenibacillaceae</taxon>
        <taxon>Gordoniibacillus</taxon>
    </lineage>
</organism>
<dbReference type="InterPro" id="IPR013762">
    <property type="entry name" value="Integrase-like_cat_sf"/>
</dbReference>
<evidence type="ECO:0000259" key="6">
    <source>
        <dbReference type="PROSITE" id="PS51898"/>
    </source>
</evidence>
<dbReference type="PANTHER" id="PTHR30349">
    <property type="entry name" value="PHAGE INTEGRASE-RELATED"/>
    <property type="match status" value="1"/>
</dbReference>
<dbReference type="Proteomes" id="UP000031967">
    <property type="component" value="Unassembled WGS sequence"/>
</dbReference>
<dbReference type="InterPro" id="IPR044068">
    <property type="entry name" value="CB"/>
</dbReference>
<dbReference type="InterPro" id="IPR050090">
    <property type="entry name" value="Tyrosine_recombinase_XerCD"/>
</dbReference>
<dbReference type="InterPro" id="IPR010998">
    <property type="entry name" value="Integrase_recombinase_N"/>
</dbReference>
<dbReference type="InterPro" id="IPR004107">
    <property type="entry name" value="Integrase_SAM-like_N"/>
</dbReference>
<dbReference type="SUPFAM" id="SSF56349">
    <property type="entry name" value="DNA breaking-rejoining enzymes"/>
    <property type="match status" value="1"/>
</dbReference>
<dbReference type="InterPro" id="IPR002104">
    <property type="entry name" value="Integrase_catalytic"/>
</dbReference>
<keyword evidence="4" id="KW-0233">DNA recombination</keyword>
<gene>
    <name evidence="8" type="ORF">SD70_19405</name>
</gene>
<dbReference type="EMBL" id="JXAK01000035">
    <property type="protein sequence ID" value="KIL39571.1"/>
    <property type="molecule type" value="Genomic_DNA"/>
</dbReference>
<name>A0ABR5AEU4_9BACL</name>
<comment type="similarity">
    <text evidence="1">Belongs to the 'phage' integrase family.</text>
</comment>
<evidence type="ECO:0000256" key="1">
    <source>
        <dbReference type="ARBA" id="ARBA00008857"/>
    </source>
</evidence>
<comment type="caution">
    <text evidence="8">The sequence shown here is derived from an EMBL/GenBank/DDBJ whole genome shotgun (WGS) entry which is preliminary data.</text>
</comment>
<accession>A0ABR5AEU4</accession>
<keyword evidence="2" id="KW-0229">DNA integration</keyword>
<dbReference type="Gene3D" id="1.10.443.10">
    <property type="entry name" value="Intergrase catalytic core"/>
    <property type="match status" value="1"/>
</dbReference>
<evidence type="ECO:0000256" key="2">
    <source>
        <dbReference type="ARBA" id="ARBA00022908"/>
    </source>
</evidence>
<protein>
    <recommendedName>
        <fullName evidence="10">Integrase</fullName>
    </recommendedName>
</protein>
<evidence type="ECO:0000256" key="3">
    <source>
        <dbReference type="ARBA" id="ARBA00023125"/>
    </source>
</evidence>
<evidence type="ECO:0000313" key="9">
    <source>
        <dbReference type="Proteomes" id="UP000031967"/>
    </source>
</evidence>
<keyword evidence="9" id="KW-1185">Reference proteome</keyword>
<dbReference type="PANTHER" id="PTHR30349:SF41">
    <property type="entry name" value="INTEGRASE_RECOMBINASE PROTEIN MJ0367-RELATED"/>
    <property type="match status" value="1"/>
</dbReference>
<dbReference type="Gene3D" id="1.10.150.130">
    <property type="match status" value="1"/>
</dbReference>
<dbReference type="PROSITE" id="PS51900">
    <property type="entry name" value="CB"/>
    <property type="match status" value="1"/>
</dbReference>
<sequence>MRIDAVAALCLKRLEADGKSANTLRGYEMCFRRFLNWLAASWGEVTEIEDVTQTVVRDFKAFLQSRMDARTQRQFAPATINQNLIALRTLLVFAGALGVQFRSDPISAIKLIPVAKQNETRWLNQDEVARIFHAIELLKRTSDKRKALYKAVVSVLVNCGLRVDEAANLMLTDVILPSGLIVVRSGKGGKYRHVPFKQKTKNTLERWLFFHDRKSPYLFYSQRSDRMTTRAIQHMIEKLSELTKIDFTVHQLRHTYAKGVARESGQIETVASLLGHANIQTTRRYIEPSMQEMGSVIERVEFE</sequence>
<dbReference type="Pfam" id="PF00589">
    <property type="entry name" value="Phage_integrase"/>
    <property type="match status" value="1"/>
</dbReference>
<feature type="domain" description="Tyr recombinase" evidence="6">
    <location>
        <begin position="118"/>
        <end position="298"/>
    </location>
</feature>
<evidence type="ECO:0008006" key="10">
    <source>
        <dbReference type="Google" id="ProtNLM"/>
    </source>
</evidence>
<reference evidence="8 9" key="1">
    <citation type="submission" date="2014-12" db="EMBL/GenBank/DDBJ databases">
        <title>Draft genome sequence of Paenibacillus kamchatkensis strain B-2647.</title>
        <authorList>
            <person name="Karlyshev A.V."/>
            <person name="Kudryashova E.B."/>
        </authorList>
    </citation>
    <scope>NUCLEOTIDE SEQUENCE [LARGE SCALE GENOMIC DNA]</scope>
    <source>
        <strain evidence="8 9">VKM B-2647</strain>
    </source>
</reference>
<evidence type="ECO:0000256" key="4">
    <source>
        <dbReference type="ARBA" id="ARBA00023172"/>
    </source>
</evidence>
<evidence type="ECO:0000313" key="8">
    <source>
        <dbReference type="EMBL" id="KIL39571.1"/>
    </source>
</evidence>
<dbReference type="Pfam" id="PF02899">
    <property type="entry name" value="Phage_int_SAM_1"/>
    <property type="match status" value="1"/>
</dbReference>